<keyword evidence="1" id="KW-0732">Signal</keyword>
<accession>A0ABY6B8F2</accession>
<dbReference type="EMBL" id="CP104694">
    <property type="protein sequence ID" value="UXI65776.1"/>
    <property type="molecule type" value="Genomic_DNA"/>
</dbReference>
<name>A0ABY6B8F2_9GAMM</name>
<evidence type="ECO:0000313" key="3">
    <source>
        <dbReference type="Proteomes" id="UP001064632"/>
    </source>
</evidence>
<dbReference type="Proteomes" id="UP001064632">
    <property type="component" value="Chromosome"/>
</dbReference>
<evidence type="ECO:0000256" key="1">
    <source>
        <dbReference type="SAM" id="SignalP"/>
    </source>
</evidence>
<sequence>MSKRSLLLGALCSAIALVQAHTLVDAAPAGAASEVEHNTRTARRVYEEGLNQGRFEVRYTDDFIGHGGAATFTHEQGMAEVRGWRAAFPDLAVSVDRTVAQDDLVAVHWTARGTNTGDGNGITATGKRVQISGIAIFRFKDGAIAEEWTSADALGLRKQLGLLPTSAKP</sequence>
<proteinExistence type="predicted"/>
<dbReference type="Gene3D" id="3.10.450.50">
    <property type="match status" value="1"/>
</dbReference>
<organism evidence="2 3">
    <name type="scientific">Tahibacter amnicola</name>
    <dbReference type="NCBI Taxonomy" id="2976241"/>
    <lineage>
        <taxon>Bacteria</taxon>
        <taxon>Pseudomonadati</taxon>
        <taxon>Pseudomonadota</taxon>
        <taxon>Gammaproteobacteria</taxon>
        <taxon>Lysobacterales</taxon>
        <taxon>Rhodanobacteraceae</taxon>
        <taxon>Tahibacter</taxon>
    </lineage>
</organism>
<dbReference type="InterPro" id="IPR009959">
    <property type="entry name" value="Cyclase_SnoaL-like"/>
</dbReference>
<dbReference type="PANTHER" id="PTHR38436">
    <property type="entry name" value="POLYKETIDE CYCLASE SNOAL-LIKE DOMAIN"/>
    <property type="match status" value="1"/>
</dbReference>
<dbReference type="Pfam" id="PF07366">
    <property type="entry name" value="SnoaL"/>
    <property type="match status" value="1"/>
</dbReference>
<keyword evidence="3" id="KW-1185">Reference proteome</keyword>
<dbReference type="PANTHER" id="PTHR38436:SF1">
    <property type="entry name" value="ESTER CYCLASE"/>
    <property type="match status" value="1"/>
</dbReference>
<reference evidence="2" key="1">
    <citation type="submission" date="2022-09" db="EMBL/GenBank/DDBJ databases">
        <title>Tahibacter sp. nov., isolated from a fresh water.</title>
        <authorList>
            <person name="Baek J.H."/>
            <person name="Lee J.K."/>
            <person name="Kim J.M."/>
            <person name="Jeon C.O."/>
        </authorList>
    </citation>
    <scope>NUCLEOTIDE SEQUENCE</scope>
    <source>
        <strain evidence="2">W38</strain>
    </source>
</reference>
<protein>
    <submittedName>
        <fullName evidence="2">Ester cyclase</fullName>
    </submittedName>
</protein>
<dbReference type="RefSeq" id="WP_261692772.1">
    <property type="nucleotide sequence ID" value="NZ_CP104694.1"/>
</dbReference>
<dbReference type="InterPro" id="IPR032710">
    <property type="entry name" value="NTF2-like_dom_sf"/>
</dbReference>
<feature type="signal peptide" evidence="1">
    <location>
        <begin position="1"/>
        <end position="20"/>
    </location>
</feature>
<gene>
    <name evidence="2" type="ORF">N4264_13480</name>
</gene>
<evidence type="ECO:0000313" key="2">
    <source>
        <dbReference type="EMBL" id="UXI65776.1"/>
    </source>
</evidence>
<dbReference type="SUPFAM" id="SSF54427">
    <property type="entry name" value="NTF2-like"/>
    <property type="match status" value="1"/>
</dbReference>
<feature type="chain" id="PRO_5046172320" evidence="1">
    <location>
        <begin position="21"/>
        <end position="169"/>
    </location>
</feature>